<accession>A0A8I0AFM1</accession>
<reference evidence="6" key="1">
    <citation type="submission" date="2020-08" db="EMBL/GenBank/DDBJ databases">
        <title>Genome public.</title>
        <authorList>
            <person name="Liu C."/>
            <person name="Sun Q."/>
        </authorList>
    </citation>
    <scope>NUCLEOTIDE SEQUENCE</scope>
    <source>
        <strain evidence="6">NSJ-42</strain>
    </source>
</reference>
<evidence type="ECO:0000256" key="3">
    <source>
        <dbReference type="ARBA" id="ARBA00022578"/>
    </source>
</evidence>
<evidence type="ECO:0000256" key="1">
    <source>
        <dbReference type="ARBA" id="ARBA00002190"/>
    </source>
</evidence>
<dbReference type="GO" id="GO:0003677">
    <property type="term" value="F:DNA binding"/>
    <property type="evidence" value="ECO:0007669"/>
    <property type="project" value="UniProtKB-KW"/>
</dbReference>
<sequence length="86" mass="10164">MTKKDDINFDYTEEVKKCKTIDDVIGKNGLVQRLIKDVLENILEVEMGEHLGRDKYDRQTDIDQDDRNYRNGYSKKTLRSSFGDWC</sequence>
<comment type="similarity">
    <text evidence="2">Belongs to the transposase mutator family.</text>
</comment>
<keyword evidence="7" id="KW-1185">Reference proteome</keyword>
<dbReference type="AlphaFoldDB" id="A0A8I0AFM1"/>
<dbReference type="InterPro" id="IPR001207">
    <property type="entry name" value="Transposase_mutator"/>
</dbReference>
<proteinExistence type="inferred from homology"/>
<protein>
    <submittedName>
        <fullName evidence="6">Transposase</fullName>
    </submittedName>
</protein>
<organism evidence="6 7">
    <name type="scientific">Clostridium lentum</name>
    <dbReference type="NCBI Taxonomy" id="2763037"/>
    <lineage>
        <taxon>Bacteria</taxon>
        <taxon>Bacillati</taxon>
        <taxon>Bacillota</taxon>
        <taxon>Clostridia</taxon>
        <taxon>Eubacteriales</taxon>
        <taxon>Clostridiaceae</taxon>
        <taxon>Clostridium</taxon>
    </lineage>
</organism>
<gene>
    <name evidence="6" type="ORF">H8R92_11835</name>
</gene>
<keyword evidence="3" id="KW-0815">Transposition</keyword>
<keyword evidence="5" id="KW-0233">DNA recombination</keyword>
<evidence type="ECO:0000256" key="5">
    <source>
        <dbReference type="ARBA" id="ARBA00023172"/>
    </source>
</evidence>
<dbReference type="GO" id="GO:0006313">
    <property type="term" value="P:DNA transposition"/>
    <property type="evidence" value="ECO:0007669"/>
    <property type="project" value="InterPro"/>
</dbReference>
<comment type="function">
    <text evidence="1">Required for the transposition of the insertion element.</text>
</comment>
<dbReference type="Proteomes" id="UP000662088">
    <property type="component" value="Unassembled WGS sequence"/>
</dbReference>
<name>A0A8I0AFM1_9CLOT</name>
<keyword evidence="4" id="KW-0238">DNA-binding</keyword>
<comment type="caution">
    <text evidence="6">The sequence shown here is derived from an EMBL/GenBank/DDBJ whole genome shotgun (WGS) entry which is preliminary data.</text>
</comment>
<evidence type="ECO:0000256" key="2">
    <source>
        <dbReference type="ARBA" id="ARBA00010961"/>
    </source>
</evidence>
<evidence type="ECO:0000256" key="4">
    <source>
        <dbReference type="ARBA" id="ARBA00023125"/>
    </source>
</evidence>
<dbReference type="EMBL" id="JACOOQ010000023">
    <property type="protein sequence ID" value="MBC5641088.1"/>
    <property type="molecule type" value="Genomic_DNA"/>
</dbReference>
<dbReference type="Pfam" id="PF00872">
    <property type="entry name" value="Transposase_mut"/>
    <property type="match status" value="1"/>
</dbReference>
<evidence type="ECO:0000313" key="7">
    <source>
        <dbReference type="Proteomes" id="UP000662088"/>
    </source>
</evidence>
<evidence type="ECO:0000313" key="6">
    <source>
        <dbReference type="EMBL" id="MBC5641088.1"/>
    </source>
</evidence>
<dbReference type="GO" id="GO:0004803">
    <property type="term" value="F:transposase activity"/>
    <property type="evidence" value="ECO:0007669"/>
    <property type="project" value="InterPro"/>
</dbReference>